<name>A0A812QI49_9DINO</name>
<gene>
    <name evidence="2" type="ORF">SNAT2548_LOCUS20538</name>
</gene>
<comment type="caution">
    <text evidence="2">The sequence shown here is derived from an EMBL/GenBank/DDBJ whole genome shotgun (WGS) entry which is preliminary data.</text>
</comment>
<protein>
    <submittedName>
        <fullName evidence="2">Uncharacterized protein</fullName>
    </submittedName>
</protein>
<dbReference type="EMBL" id="CAJNDS010002213">
    <property type="protein sequence ID" value="CAE7375969.1"/>
    <property type="molecule type" value="Genomic_DNA"/>
</dbReference>
<evidence type="ECO:0000313" key="2">
    <source>
        <dbReference type="EMBL" id="CAE7375969.1"/>
    </source>
</evidence>
<reference evidence="2" key="1">
    <citation type="submission" date="2021-02" db="EMBL/GenBank/DDBJ databases">
        <authorList>
            <person name="Dougan E. K."/>
            <person name="Rhodes N."/>
            <person name="Thang M."/>
            <person name="Chan C."/>
        </authorList>
    </citation>
    <scope>NUCLEOTIDE SEQUENCE</scope>
</reference>
<feature type="compositionally biased region" description="Basic and acidic residues" evidence="1">
    <location>
        <begin position="95"/>
        <end position="105"/>
    </location>
</feature>
<dbReference type="Proteomes" id="UP000604046">
    <property type="component" value="Unassembled WGS sequence"/>
</dbReference>
<evidence type="ECO:0000313" key="3">
    <source>
        <dbReference type="Proteomes" id="UP000604046"/>
    </source>
</evidence>
<feature type="compositionally biased region" description="Polar residues" evidence="1">
    <location>
        <begin position="79"/>
        <end position="89"/>
    </location>
</feature>
<keyword evidence="3" id="KW-1185">Reference proteome</keyword>
<sequence length="115" mass="12438">MGGVYREDLAHSRRQANRFYLVAQDGEDLELLRQRARSLRALGLEPPRAHHFTRLAREGQNPHSPGSLQVLSPSLGASRGTTSGTSEDGASTADRLADRRSKDSVENSAAGRGSL</sequence>
<feature type="compositionally biased region" description="Polar residues" evidence="1">
    <location>
        <begin position="61"/>
        <end position="72"/>
    </location>
</feature>
<proteinExistence type="predicted"/>
<accession>A0A812QI49</accession>
<dbReference type="AlphaFoldDB" id="A0A812QI49"/>
<organism evidence="2 3">
    <name type="scientific">Symbiodinium natans</name>
    <dbReference type="NCBI Taxonomy" id="878477"/>
    <lineage>
        <taxon>Eukaryota</taxon>
        <taxon>Sar</taxon>
        <taxon>Alveolata</taxon>
        <taxon>Dinophyceae</taxon>
        <taxon>Suessiales</taxon>
        <taxon>Symbiodiniaceae</taxon>
        <taxon>Symbiodinium</taxon>
    </lineage>
</organism>
<feature type="region of interest" description="Disordered" evidence="1">
    <location>
        <begin position="56"/>
        <end position="115"/>
    </location>
</feature>
<evidence type="ECO:0000256" key="1">
    <source>
        <dbReference type="SAM" id="MobiDB-lite"/>
    </source>
</evidence>